<proteinExistence type="predicted"/>
<dbReference type="AlphaFoldDB" id="A0A4C1TSD3"/>
<sequence length="107" mass="12306">MRRSGTGLKVRSDLKPKMVLALESLSRAWPVALSVMTDIFFTPYIPACSLNLGNLSLAEFRCVPDLEAHLSVECRRKKDGQHHHHRATIISRWQLQDEYKPLSQEDY</sequence>
<keyword evidence="2" id="KW-1185">Reference proteome</keyword>
<dbReference type="EMBL" id="BGZK01000083">
    <property type="protein sequence ID" value="GBP16922.1"/>
    <property type="molecule type" value="Genomic_DNA"/>
</dbReference>
<comment type="caution">
    <text evidence="1">The sequence shown here is derived from an EMBL/GenBank/DDBJ whole genome shotgun (WGS) entry which is preliminary data.</text>
</comment>
<evidence type="ECO:0000313" key="1">
    <source>
        <dbReference type="EMBL" id="GBP16922.1"/>
    </source>
</evidence>
<protein>
    <submittedName>
        <fullName evidence="1">Uncharacterized protein</fullName>
    </submittedName>
</protein>
<reference evidence="1 2" key="1">
    <citation type="journal article" date="2019" name="Commun. Biol.">
        <title>The bagworm genome reveals a unique fibroin gene that provides high tensile strength.</title>
        <authorList>
            <person name="Kono N."/>
            <person name="Nakamura H."/>
            <person name="Ohtoshi R."/>
            <person name="Tomita M."/>
            <person name="Numata K."/>
            <person name="Arakawa K."/>
        </authorList>
    </citation>
    <scope>NUCLEOTIDE SEQUENCE [LARGE SCALE GENOMIC DNA]</scope>
</reference>
<dbReference type="Proteomes" id="UP000299102">
    <property type="component" value="Unassembled WGS sequence"/>
</dbReference>
<accession>A0A4C1TSD3</accession>
<evidence type="ECO:0000313" key="2">
    <source>
        <dbReference type="Proteomes" id="UP000299102"/>
    </source>
</evidence>
<gene>
    <name evidence="1" type="ORF">EVAR_101946_1</name>
</gene>
<name>A0A4C1TSD3_EUMVA</name>
<organism evidence="1 2">
    <name type="scientific">Eumeta variegata</name>
    <name type="common">Bagworm moth</name>
    <name type="synonym">Eumeta japonica</name>
    <dbReference type="NCBI Taxonomy" id="151549"/>
    <lineage>
        <taxon>Eukaryota</taxon>
        <taxon>Metazoa</taxon>
        <taxon>Ecdysozoa</taxon>
        <taxon>Arthropoda</taxon>
        <taxon>Hexapoda</taxon>
        <taxon>Insecta</taxon>
        <taxon>Pterygota</taxon>
        <taxon>Neoptera</taxon>
        <taxon>Endopterygota</taxon>
        <taxon>Lepidoptera</taxon>
        <taxon>Glossata</taxon>
        <taxon>Ditrysia</taxon>
        <taxon>Tineoidea</taxon>
        <taxon>Psychidae</taxon>
        <taxon>Oiketicinae</taxon>
        <taxon>Eumeta</taxon>
    </lineage>
</organism>